<evidence type="ECO:0000313" key="4">
    <source>
        <dbReference type="Proteomes" id="UP000800038"/>
    </source>
</evidence>
<accession>A0A6A5SNL0</accession>
<keyword evidence="4" id="KW-1185">Reference proteome</keyword>
<keyword evidence="2" id="KW-0472">Membrane</keyword>
<keyword evidence="2" id="KW-0812">Transmembrane</keyword>
<feature type="transmembrane region" description="Helical" evidence="2">
    <location>
        <begin position="140"/>
        <end position="163"/>
    </location>
</feature>
<dbReference type="AlphaFoldDB" id="A0A6A5SNL0"/>
<keyword evidence="2" id="KW-1133">Transmembrane helix</keyword>
<dbReference type="Proteomes" id="UP000800038">
    <property type="component" value="Unassembled WGS sequence"/>
</dbReference>
<gene>
    <name evidence="3" type="ORF">EJ02DRAFT_378242</name>
</gene>
<dbReference type="OrthoDB" id="3596604at2759"/>
<organism evidence="3 4">
    <name type="scientific">Clathrospora elynae</name>
    <dbReference type="NCBI Taxonomy" id="706981"/>
    <lineage>
        <taxon>Eukaryota</taxon>
        <taxon>Fungi</taxon>
        <taxon>Dikarya</taxon>
        <taxon>Ascomycota</taxon>
        <taxon>Pezizomycotina</taxon>
        <taxon>Dothideomycetes</taxon>
        <taxon>Pleosporomycetidae</taxon>
        <taxon>Pleosporales</taxon>
        <taxon>Diademaceae</taxon>
        <taxon>Clathrospora</taxon>
    </lineage>
</organism>
<proteinExistence type="predicted"/>
<feature type="non-terminal residue" evidence="3">
    <location>
        <position position="543"/>
    </location>
</feature>
<feature type="region of interest" description="Disordered" evidence="1">
    <location>
        <begin position="1"/>
        <end position="21"/>
    </location>
</feature>
<name>A0A6A5SNL0_9PLEO</name>
<feature type="transmembrane region" description="Helical" evidence="2">
    <location>
        <begin position="226"/>
        <end position="252"/>
    </location>
</feature>
<reference evidence="3" key="1">
    <citation type="journal article" date="2020" name="Stud. Mycol.">
        <title>101 Dothideomycetes genomes: a test case for predicting lifestyles and emergence of pathogens.</title>
        <authorList>
            <person name="Haridas S."/>
            <person name="Albert R."/>
            <person name="Binder M."/>
            <person name="Bloem J."/>
            <person name="Labutti K."/>
            <person name="Salamov A."/>
            <person name="Andreopoulos B."/>
            <person name="Baker S."/>
            <person name="Barry K."/>
            <person name="Bills G."/>
            <person name="Bluhm B."/>
            <person name="Cannon C."/>
            <person name="Castanera R."/>
            <person name="Culley D."/>
            <person name="Daum C."/>
            <person name="Ezra D."/>
            <person name="Gonzalez J."/>
            <person name="Henrissat B."/>
            <person name="Kuo A."/>
            <person name="Liang C."/>
            <person name="Lipzen A."/>
            <person name="Lutzoni F."/>
            <person name="Magnuson J."/>
            <person name="Mondo S."/>
            <person name="Nolan M."/>
            <person name="Ohm R."/>
            <person name="Pangilinan J."/>
            <person name="Park H.-J."/>
            <person name="Ramirez L."/>
            <person name="Alfaro M."/>
            <person name="Sun H."/>
            <person name="Tritt A."/>
            <person name="Yoshinaga Y."/>
            <person name="Zwiers L.-H."/>
            <person name="Turgeon B."/>
            <person name="Goodwin S."/>
            <person name="Spatafora J."/>
            <person name="Crous P."/>
            <person name="Grigoriev I."/>
        </authorList>
    </citation>
    <scope>NUCLEOTIDE SEQUENCE</scope>
    <source>
        <strain evidence="3">CBS 161.51</strain>
    </source>
</reference>
<evidence type="ECO:0000256" key="2">
    <source>
        <dbReference type="SAM" id="Phobius"/>
    </source>
</evidence>
<evidence type="ECO:0000313" key="3">
    <source>
        <dbReference type="EMBL" id="KAF1941290.1"/>
    </source>
</evidence>
<evidence type="ECO:0000256" key="1">
    <source>
        <dbReference type="SAM" id="MobiDB-lite"/>
    </source>
</evidence>
<feature type="transmembrane region" description="Helical" evidence="2">
    <location>
        <begin position="102"/>
        <end position="120"/>
    </location>
</feature>
<protein>
    <submittedName>
        <fullName evidence="3">Uncharacterized protein</fullName>
    </submittedName>
</protein>
<dbReference type="EMBL" id="ML976050">
    <property type="protein sequence ID" value="KAF1941290.1"/>
    <property type="molecule type" value="Genomic_DNA"/>
</dbReference>
<sequence length="543" mass="61057">MQRSRTISNGHDAPDNAPLMTYDPPQSYNSGDVAMQHLDDTPYSPQMVTSPEIIETKGGAYASLNTPTSTYDAEDGPHHHKHYHNVKRFDRNEARKTLLKTGLVKLIISLFFSAAICVALKSWEGFGRHVVLSKNDVRIFNSLTIGLSLCLGLNILASLKHYASVFRWSFLTRRYVSLEVFDLILHLSSLAKITKLMIISSPGFRGRKWLRKFRWFKDVRDDGTQWMWLACLGWLSINIGSQILVALLSLFWPMSNSEVPLLSYGNVTVADLNTFYVDNNPPDPETDPYRLINETSLEAAWVFGMEAMAYPEFNLADMQEDLSGLPGTPIYKGDGAYHYRFYNREPNHQYTNYLASSRNVTAATTCEKLEVSGKGDLIETADAYLLEARVPGQQAWIQYPITEQASGSITWMASVQETCGPRCTNFTVMQYGFSERVNVTSLFLCNSTLSDITPATAKDDIKTHNDADTAAVYGSDEFARIAAGAIGWTGIPWNDWLDRQTRSYSQGSKWSPAHNVEKQEVEDMLMRFTIGAVAAFDDHGIRY</sequence>